<evidence type="ECO:0000313" key="13">
    <source>
        <dbReference type="Proteomes" id="UP000749010"/>
    </source>
</evidence>
<dbReference type="Pfam" id="PF06418">
    <property type="entry name" value="CTP_synth_N"/>
    <property type="match status" value="1"/>
</dbReference>
<feature type="binding site" evidence="9">
    <location>
        <position position="402"/>
    </location>
    <ligand>
        <name>L-glutamine</name>
        <dbReference type="ChEBI" id="CHEBI:58359"/>
    </ligand>
</feature>
<keyword evidence="6 9" id="KW-0315">Glutamine amidotransferase</keyword>
<accession>A0ABX1U3C0</accession>
<name>A0ABX1U3C0_9PROT</name>
<dbReference type="CDD" id="cd01746">
    <property type="entry name" value="GATase1_CTP_Synthase"/>
    <property type="match status" value="1"/>
</dbReference>
<feature type="binding site" evidence="9">
    <location>
        <position position="139"/>
    </location>
    <ligand>
        <name>Mg(2+)</name>
        <dbReference type="ChEBI" id="CHEBI:18420"/>
    </ligand>
</feature>
<feature type="domain" description="CTP synthase N-terminal" evidence="11">
    <location>
        <begin position="3"/>
        <end position="265"/>
    </location>
</feature>
<feature type="binding site" evidence="9">
    <location>
        <position position="351"/>
    </location>
    <ligand>
        <name>L-glutamine</name>
        <dbReference type="ChEBI" id="CHEBI:58359"/>
    </ligand>
</feature>
<feature type="active site" description="Nucleophile; for glutamine hydrolysis" evidence="9">
    <location>
        <position position="378"/>
    </location>
</feature>
<dbReference type="NCBIfam" id="TIGR00337">
    <property type="entry name" value="PyrG"/>
    <property type="match status" value="1"/>
</dbReference>
<dbReference type="Gene3D" id="3.40.50.300">
    <property type="entry name" value="P-loop containing nucleotide triphosphate hydrolases"/>
    <property type="match status" value="1"/>
</dbReference>
<feature type="binding site" evidence="9">
    <location>
        <position position="13"/>
    </location>
    <ligand>
        <name>CTP</name>
        <dbReference type="ChEBI" id="CHEBI:37563"/>
        <note>allosteric inhibitor</note>
    </ligand>
</feature>
<dbReference type="InterPro" id="IPR017456">
    <property type="entry name" value="CTP_synthase_N"/>
</dbReference>
<dbReference type="Proteomes" id="UP000749010">
    <property type="component" value="Unassembled WGS sequence"/>
</dbReference>
<evidence type="ECO:0000256" key="8">
    <source>
        <dbReference type="ARBA" id="ARBA00047781"/>
    </source>
</evidence>
<dbReference type="CDD" id="cd03113">
    <property type="entry name" value="CTPS_N"/>
    <property type="match status" value="1"/>
</dbReference>
<keyword evidence="9" id="KW-0460">Magnesium</keyword>
<feature type="binding site" evidence="9">
    <location>
        <position position="222"/>
    </location>
    <ligand>
        <name>CTP</name>
        <dbReference type="ChEBI" id="CHEBI:37563"/>
        <note>allosteric inhibitor</note>
    </ligand>
</feature>
<gene>
    <name evidence="9" type="primary">pyrG</name>
    <name evidence="12" type="ORF">E4Q23_19090</name>
</gene>
<feature type="binding site" evidence="9">
    <location>
        <begin position="186"/>
        <end position="191"/>
    </location>
    <ligand>
        <name>UTP</name>
        <dbReference type="ChEBI" id="CHEBI:46398"/>
    </ligand>
</feature>
<evidence type="ECO:0000259" key="11">
    <source>
        <dbReference type="Pfam" id="PF06418"/>
    </source>
</evidence>
<feature type="binding site" evidence="9">
    <location>
        <position position="71"/>
    </location>
    <ligand>
        <name>Mg(2+)</name>
        <dbReference type="ChEBI" id="CHEBI:18420"/>
    </ligand>
</feature>
<feature type="binding site" evidence="9">
    <location>
        <begin position="379"/>
        <end position="382"/>
    </location>
    <ligand>
        <name>L-glutamine</name>
        <dbReference type="ChEBI" id="CHEBI:58359"/>
    </ligand>
</feature>
<dbReference type="RefSeq" id="WP_169068146.1">
    <property type="nucleotide sequence ID" value="NZ_SPMY01000065.1"/>
</dbReference>
<evidence type="ECO:0000256" key="4">
    <source>
        <dbReference type="ARBA" id="ARBA00022741"/>
    </source>
</evidence>
<comment type="similarity">
    <text evidence="2 9">Belongs to the CTP synthase family.</text>
</comment>
<comment type="pathway">
    <text evidence="1 9">Pyrimidine metabolism; CTP biosynthesis via de novo pathway; CTP from UDP: step 2/2.</text>
</comment>
<organism evidence="12 13">
    <name type="scientific">Candidatus Accumulibacter phosphatis</name>
    <dbReference type="NCBI Taxonomy" id="327160"/>
    <lineage>
        <taxon>Bacteria</taxon>
        <taxon>Pseudomonadati</taxon>
        <taxon>Pseudomonadota</taxon>
        <taxon>Betaproteobacteria</taxon>
        <taxon>Candidatus Accumulibacter</taxon>
    </lineage>
</organism>
<dbReference type="GO" id="GO:0003883">
    <property type="term" value="F:CTP synthase activity"/>
    <property type="evidence" value="ECO:0007669"/>
    <property type="project" value="UniProtKB-EC"/>
</dbReference>
<evidence type="ECO:0000259" key="10">
    <source>
        <dbReference type="Pfam" id="PF00117"/>
    </source>
</evidence>
<dbReference type="InterPro" id="IPR004468">
    <property type="entry name" value="CTP_synthase"/>
</dbReference>
<dbReference type="InterPro" id="IPR033828">
    <property type="entry name" value="GATase1_CTP_Synthase"/>
</dbReference>
<feature type="region of interest" description="Amidoligase domain" evidence="9">
    <location>
        <begin position="1"/>
        <end position="265"/>
    </location>
</feature>
<feature type="domain" description="Glutamine amidotransferase" evidence="10">
    <location>
        <begin position="301"/>
        <end position="537"/>
    </location>
</feature>
<keyword evidence="5 9" id="KW-0067">ATP-binding</keyword>
<reference evidence="12 13" key="1">
    <citation type="submission" date="2019-03" db="EMBL/GenBank/DDBJ databases">
        <title>Metabolic reconstructions from genomes of highly enriched 'Candidatus Accumulibacter' and 'Candidatus Competibacter' bioreactor populations.</title>
        <authorList>
            <person name="Annavajhala M.K."/>
            <person name="Welles L."/>
            <person name="Abbas B."/>
            <person name="Sorokin D."/>
            <person name="Park H."/>
            <person name="Van Loosdrecht M."/>
            <person name="Chandran K."/>
        </authorList>
    </citation>
    <scope>NUCLEOTIDE SEQUENCE [LARGE SCALE GENOMIC DNA]</scope>
    <source>
        <strain evidence="12 13">SBR_S</strain>
    </source>
</reference>
<feature type="binding site" evidence="9">
    <location>
        <begin position="146"/>
        <end position="148"/>
    </location>
    <ligand>
        <name>CTP</name>
        <dbReference type="ChEBI" id="CHEBI:37563"/>
        <note>allosteric inhibitor</note>
    </ligand>
</feature>
<comment type="catalytic activity">
    <reaction evidence="9">
        <text>L-glutamine + H2O = L-glutamate + NH4(+)</text>
        <dbReference type="Rhea" id="RHEA:15889"/>
        <dbReference type="ChEBI" id="CHEBI:15377"/>
        <dbReference type="ChEBI" id="CHEBI:28938"/>
        <dbReference type="ChEBI" id="CHEBI:29985"/>
        <dbReference type="ChEBI" id="CHEBI:58359"/>
    </reaction>
</comment>
<comment type="caution">
    <text evidence="9">Lacks conserved residue(s) required for the propagation of feature annotation.</text>
</comment>
<comment type="function">
    <text evidence="9">Catalyzes the ATP-dependent amination of UTP to CTP with either L-glutamine or ammonia as the source of nitrogen. Regulates intracellular CTP levels through interactions with the four ribonucleotide triphosphates.</text>
</comment>
<evidence type="ECO:0000256" key="6">
    <source>
        <dbReference type="ARBA" id="ARBA00022962"/>
    </source>
</evidence>
<feature type="binding site" evidence="9">
    <location>
        <begin position="14"/>
        <end position="19"/>
    </location>
    <ligand>
        <name>ATP</name>
        <dbReference type="ChEBI" id="CHEBI:30616"/>
    </ligand>
</feature>
<dbReference type="PROSITE" id="PS51273">
    <property type="entry name" value="GATASE_TYPE_1"/>
    <property type="match status" value="1"/>
</dbReference>
<evidence type="ECO:0000256" key="5">
    <source>
        <dbReference type="ARBA" id="ARBA00022840"/>
    </source>
</evidence>
<dbReference type="HAMAP" id="MF_01227">
    <property type="entry name" value="PyrG"/>
    <property type="match status" value="1"/>
</dbReference>
<keyword evidence="9" id="KW-0479">Metal-binding</keyword>
<comment type="activity regulation">
    <text evidence="9">Allosterically activated by GTP, when glutamine is the substrate; GTP has no effect on the reaction when ammonia is the substrate. The allosteric effector GTP functions by stabilizing the protein conformation that binds the tetrahedral intermediate(s) formed during glutamine hydrolysis. Inhibited by the product CTP, via allosteric rather than competitive inhibition.</text>
</comment>
<feature type="binding site" evidence="9">
    <location>
        <begin position="186"/>
        <end position="191"/>
    </location>
    <ligand>
        <name>CTP</name>
        <dbReference type="ChEBI" id="CHEBI:37563"/>
        <note>allosteric inhibitor</note>
    </ligand>
</feature>
<dbReference type="PANTHER" id="PTHR11550:SF0">
    <property type="entry name" value="CTP SYNTHASE-RELATED"/>
    <property type="match status" value="1"/>
</dbReference>
<feature type="binding site" evidence="9">
    <location>
        <position position="13"/>
    </location>
    <ligand>
        <name>UTP</name>
        <dbReference type="ChEBI" id="CHEBI:46398"/>
    </ligand>
</feature>
<dbReference type="PANTHER" id="PTHR11550">
    <property type="entry name" value="CTP SYNTHASE"/>
    <property type="match status" value="1"/>
</dbReference>
<keyword evidence="3 9" id="KW-0436">Ligase</keyword>
<dbReference type="InterPro" id="IPR029062">
    <property type="entry name" value="Class_I_gatase-like"/>
</dbReference>
<dbReference type="EMBL" id="SPMY01000065">
    <property type="protein sequence ID" value="NMQ29692.1"/>
    <property type="molecule type" value="Genomic_DNA"/>
</dbReference>
<dbReference type="SUPFAM" id="SSF52317">
    <property type="entry name" value="Class I glutamine amidotransferase-like"/>
    <property type="match status" value="1"/>
</dbReference>
<comment type="subunit">
    <text evidence="9">Homotetramer.</text>
</comment>
<evidence type="ECO:0000256" key="9">
    <source>
        <dbReference type="HAMAP-Rule" id="MF_01227"/>
    </source>
</evidence>
<comment type="miscellaneous">
    <text evidence="9">CTPSs have evolved a hybrid strategy for distinguishing between UTP and CTP. The overlapping regions of the product feedback inhibitory and substrate sites recognize a common feature in both compounds, the triphosphate moiety. To differentiate isosteric substrate and product pyrimidine rings, an additional pocket far from the expected kinase/ligase catalytic site, specifically recognizes the cytosine and ribose portions of the product inhibitor.</text>
</comment>
<dbReference type="NCBIfam" id="NF003792">
    <property type="entry name" value="PRK05380.1"/>
    <property type="match status" value="1"/>
</dbReference>
<comment type="catalytic activity">
    <reaction evidence="8 9">
        <text>UTP + L-glutamine + ATP + H2O = CTP + L-glutamate + ADP + phosphate + 2 H(+)</text>
        <dbReference type="Rhea" id="RHEA:26426"/>
        <dbReference type="ChEBI" id="CHEBI:15377"/>
        <dbReference type="ChEBI" id="CHEBI:15378"/>
        <dbReference type="ChEBI" id="CHEBI:29985"/>
        <dbReference type="ChEBI" id="CHEBI:30616"/>
        <dbReference type="ChEBI" id="CHEBI:37563"/>
        <dbReference type="ChEBI" id="CHEBI:43474"/>
        <dbReference type="ChEBI" id="CHEBI:46398"/>
        <dbReference type="ChEBI" id="CHEBI:58359"/>
        <dbReference type="ChEBI" id="CHEBI:456216"/>
        <dbReference type="EC" id="6.3.4.2"/>
    </reaction>
</comment>
<evidence type="ECO:0000256" key="1">
    <source>
        <dbReference type="ARBA" id="ARBA00005171"/>
    </source>
</evidence>
<protein>
    <recommendedName>
        <fullName evidence="9">CTP synthase</fullName>
        <ecNumber evidence="9">6.3.4.2</ecNumber>
    </recommendedName>
    <alternativeName>
        <fullName evidence="9">Cytidine 5'-triphosphate synthase</fullName>
    </alternativeName>
    <alternativeName>
        <fullName evidence="9">Cytidine triphosphate synthetase</fullName>
        <shortName evidence="9">CTP synthetase</shortName>
        <shortName evidence="9">CTPS</shortName>
    </alternativeName>
    <alternativeName>
        <fullName evidence="9">UTP--ammonia ligase</fullName>
    </alternativeName>
</protein>
<dbReference type="EC" id="6.3.4.2" evidence="9"/>
<dbReference type="InterPro" id="IPR017926">
    <property type="entry name" value="GATASE"/>
</dbReference>
<evidence type="ECO:0000256" key="3">
    <source>
        <dbReference type="ARBA" id="ARBA00022598"/>
    </source>
</evidence>
<dbReference type="Pfam" id="PF00117">
    <property type="entry name" value="GATase"/>
    <property type="match status" value="1"/>
</dbReference>
<feature type="active site" evidence="9">
    <location>
        <position position="521"/>
    </location>
</feature>
<dbReference type="SUPFAM" id="SSF52540">
    <property type="entry name" value="P-loop containing nucleoside triphosphate hydrolases"/>
    <property type="match status" value="1"/>
</dbReference>
<evidence type="ECO:0000313" key="12">
    <source>
        <dbReference type="EMBL" id="NMQ29692.1"/>
    </source>
</evidence>
<feature type="binding site" evidence="9">
    <location>
        <position position="71"/>
    </location>
    <ligand>
        <name>ATP</name>
        <dbReference type="ChEBI" id="CHEBI:30616"/>
    </ligand>
</feature>
<keyword evidence="7 9" id="KW-0665">Pyrimidine biosynthesis</keyword>
<keyword evidence="13" id="KW-1185">Reference proteome</keyword>
<evidence type="ECO:0000256" key="7">
    <source>
        <dbReference type="ARBA" id="ARBA00022975"/>
    </source>
</evidence>
<feature type="binding site" evidence="9">
    <location>
        <position position="222"/>
    </location>
    <ligand>
        <name>UTP</name>
        <dbReference type="ChEBI" id="CHEBI:46398"/>
    </ligand>
</feature>
<comment type="caution">
    <text evidence="12">The sequence shown here is derived from an EMBL/GenBank/DDBJ whole genome shotgun (WGS) entry which is preliminary data.</text>
</comment>
<feature type="binding site" evidence="9">
    <location>
        <position position="469"/>
    </location>
    <ligand>
        <name>L-glutamine</name>
        <dbReference type="ChEBI" id="CHEBI:58359"/>
    </ligand>
</feature>
<feature type="active site" evidence="9">
    <location>
        <position position="519"/>
    </location>
</feature>
<dbReference type="Gene3D" id="3.40.50.880">
    <property type="match status" value="1"/>
</dbReference>
<sequence length="547" mass="60166">MIKYVFVTGGVVSSLGKGIAAASLGAILESRGIKVTNLKLDPYINVDPGTMSPFQHGEVFVTEDGAETDLDLGHYERFTDARMERRNNFTTGQIYESVIKKERRGEYLGKTVQVIPHITDEIKAHIRRGAEGAELAIIEVGGTVGDIESLPFLEAIRQMGLQEGRNNACYMHLTLVPYIPTAGELKTKPTQHSVKELREIGIQPDILLCRTDRPIPEDDKRKMALFCNVQREAVIEARDADSIYKIPAMLHDQMLDEIVCHKLGILAKAADLSVWKTIVHALEHPQRELNIAFVGKYVDLTESYKSLTEAMVHAGIATHSKVKISYIDSEEIERQGCAALQGMDAILVPGGFGRRGTEGKIAAIRHAREGGIPFLGICLGMQLAVVEFARHVAGMNGAHSSEFDQDTAYPVVALITEWQDASGRLEKRDENSDLGGTMRLGGQLCKLGDGTLARLIYGRAEIIERHRHRYEVNNTLLGKLEESGLVVSGRAPITELCEIVELPTAGPHAHPWFLGCQFHPEFTSSPRKGHALFTSFVLAAAAYQAKS</sequence>
<comment type="catalytic activity">
    <reaction evidence="9">
        <text>UTP + NH4(+) + ATP = CTP + ADP + phosphate + 2 H(+)</text>
        <dbReference type="Rhea" id="RHEA:16597"/>
        <dbReference type="ChEBI" id="CHEBI:15378"/>
        <dbReference type="ChEBI" id="CHEBI:28938"/>
        <dbReference type="ChEBI" id="CHEBI:30616"/>
        <dbReference type="ChEBI" id="CHEBI:37563"/>
        <dbReference type="ChEBI" id="CHEBI:43474"/>
        <dbReference type="ChEBI" id="CHEBI:46398"/>
        <dbReference type="ChEBI" id="CHEBI:456216"/>
    </reaction>
</comment>
<feature type="binding site" evidence="9">
    <location>
        <begin position="238"/>
        <end position="240"/>
    </location>
    <ligand>
        <name>ATP</name>
        <dbReference type="ChEBI" id="CHEBI:30616"/>
    </ligand>
</feature>
<evidence type="ECO:0000256" key="2">
    <source>
        <dbReference type="ARBA" id="ARBA00007533"/>
    </source>
</evidence>
<keyword evidence="4 9" id="KW-0547">Nucleotide-binding</keyword>
<proteinExistence type="inferred from homology"/>
<dbReference type="InterPro" id="IPR027417">
    <property type="entry name" value="P-loop_NTPase"/>
</dbReference>